<dbReference type="AlphaFoldDB" id="A0A1H3XUI3"/>
<dbReference type="EMBL" id="FNQR01000002">
    <property type="protein sequence ID" value="SEA03115.1"/>
    <property type="molecule type" value="Genomic_DNA"/>
</dbReference>
<feature type="transmembrane region" description="Helical" evidence="1">
    <location>
        <begin position="64"/>
        <end position="85"/>
    </location>
</feature>
<organism evidence="2 3">
    <name type="scientific">Thalassobacillus cyri</name>
    <dbReference type="NCBI Taxonomy" id="571932"/>
    <lineage>
        <taxon>Bacteria</taxon>
        <taxon>Bacillati</taxon>
        <taxon>Bacillota</taxon>
        <taxon>Bacilli</taxon>
        <taxon>Bacillales</taxon>
        <taxon>Bacillaceae</taxon>
        <taxon>Thalassobacillus</taxon>
    </lineage>
</organism>
<feature type="transmembrane region" description="Helical" evidence="1">
    <location>
        <begin position="123"/>
        <end position="141"/>
    </location>
</feature>
<dbReference type="GO" id="GO:0005886">
    <property type="term" value="C:plasma membrane"/>
    <property type="evidence" value="ECO:0007669"/>
    <property type="project" value="TreeGrafter"/>
</dbReference>
<dbReference type="PANTHER" id="PTHR34821:SF3">
    <property type="entry name" value="MEMBRANE PROTEIN"/>
    <property type="match status" value="1"/>
</dbReference>
<protein>
    <submittedName>
        <fullName evidence="2">Transporter family-2 protein</fullName>
    </submittedName>
</protein>
<proteinExistence type="predicted"/>
<feature type="transmembrane region" description="Helical" evidence="1">
    <location>
        <begin position="91"/>
        <end position="116"/>
    </location>
</feature>
<dbReference type="OrthoDB" id="2382207at2"/>
<dbReference type="STRING" id="571932.SAMN05421743_102262"/>
<dbReference type="Proteomes" id="UP000198584">
    <property type="component" value="Unassembled WGS sequence"/>
</dbReference>
<evidence type="ECO:0000256" key="1">
    <source>
        <dbReference type="SAM" id="Phobius"/>
    </source>
</evidence>
<dbReference type="Pfam" id="PF04657">
    <property type="entry name" value="DMT_YdcZ"/>
    <property type="match status" value="1"/>
</dbReference>
<evidence type="ECO:0000313" key="2">
    <source>
        <dbReference type="EMBL" id="SEA03115.1"/>
    </source>
</evidence>
<reference evidence="2 3" key="1">
    <citation type="submission" date="2016-10" db="EMBL/GenBank/DDBJ databases">
        <authorList>
            <person name="de Groot N.N."/>
        </authorList>
    </citation>
    <scope>NUCLEOTIDE SEQUENCE [LARGE SCALE GENOMIC DNA]</scope>
    <source>
        <strain evidence="2 3">CCM7597</strain>
    </source>
</reference>
<keyword evidence="1" id="KW-0812">Transmembrane</keyword>
<dbReference type="RefSeq" id="WP_093042458.1">
    <property type="nucleotide sequence ID" value="NZ_FNQR01000002.1"/>
</dbReference>
<dbReference type="PANTHER" id="PTHR34821">
    <property type="entry name" value="INNER MEMBRANE PROTEIN YDCZ"/>
    <property type="match status" value="1"/>
</dbReference>
<keyword evidence="3" id="KW-1185">Reference proteome</keyword>
<dbReference type="InterPro" id="IPR006750">
    <property type="entry name" value="YdcZ"/>
</dbReference>
<evidence type="ECO:0000313" key="3">
    <source>
        <dbReference type="Proteomes" id="UP000198584"/>
    </source>
</evidence>
<accession>A0A1H3XUI3</accession>
<gene>
    <name evidence="2" type="ORF">SAMN05421743_102262</name>
</gene>
<keyword evidence="1" id="KW-1133">Transmembrane helix</keyword>
<keyword evidence="1" id="KW-0472">Membrane</keyword>
<name>A0A1H3XUI3_9BACI</name>
<sequence>MTGALLAIIAGILISLQNVFNARVSEKTGPWATTSLVLGLGLICSLPVFYSIEKRSILEFGNVNPLFLFGGVFGVGIVFFLMRGVTLIGPAYAISIALISQIVIAFIVNTGGWFGFEAAPLSWQKLLGIALLIGGVLVYKLEKQTDENERVVKEQKPDRVISFSGDQSTCKSDQNLQHERY</sequence>
<feature type="transmembrane region" description="Helical" evidence="1">
    <location>
        <begin position="31"/>
        <end position="52"/>
    </location>
</feature>